<organism evidence="2 3">
    <name type="scientific">Apiospora hydei</name>
    <dbReference type="NCBI Taxonomy" id="1337664"/>
    <lineage>
        <taxon>Eukaryota</taxon>
        <taxon>Fungi</taxon>
        <taxon>Dikarya</taxon>
        <taxon>Ascomycota</taxon>
        <taxon>Pezizomycotina</taxon>
        <taxon>Sordariomycetes</taxon>
        <taxon>Xylariomycetidae</taxon>
        <taxon>Amphisphaeriales</taxon>
        <taxon>Apiosporaceae</taxon>
        <taxon>Apiospora</taxon>
    </lineage>
</organism>
<name>A0ABR1WBJ8_9PEZI</name>
<evidence type="ECO:0000313" key="2">
    <source>
        <dbReference type="EMBL" id="KAK8080875.1"/>
    </source>
</evidence>
<keyword evidence="3" id="KW-1185">Reference proteome</keyword>
<accession>A0ABR1WBJ8</accession>
<dbReference type="Proteomes" id="UP001433268">
    <property type="component" value="Unassembled WGS sequence"/>
</dbReference>
<protein>
    <submittedName>
        <fullName evidence="2">Uncharacterized protein</fullName>
    </submittedName>
</protein>
<comment type="caution">
    <text evidence="2">The sequence shown here is derived from an EMBL/GenBank/DDBJ whole genome shotgun (WGS) entry which is preliminary data.</text>
</comment>
<evidence type="ECO:0000256" key="1">
    <source>
        <dbReference type="SAM" id="Phobius"/>
    </source>
</evidence>
<keyword evidence="1" id="KW-0812">Transmembrane</keyword>
<dbReference type="EMBL" id="JAQQWN010000006">
    <property type="protein sequence ID" value="KAK8080875.1"/>
    <property type="molecule type" value="Genomic_DNA"/>
</dbReference>
<keyword evidence="1" id="KW-1133">Transmembrane helix</keyword>
<feature type="transmembrane region" description="Helical" evidence="1">
    <location>
        <begin position="123"/>
        <end position="148"/>
    </location>
</feature>
<evidence type="ECO:0000313" key="3">
    <source>
        <dbReference type="Proteomes" id="UP001433268"/>
    </source>
</evidence>
<reference evidence="2 3" key="1">
    <citation type="submission" date="2023-01" db="EMBL/GenBank/DDBJ databases">
        <title>Analysis of 21 Apiospora genomes using comparative genomics revels a genus with tremendous synthesis potential of carbohydrate active enzymes and secondary metabolites.</title>
        <authorList>
            <person name="Sorensen T."/>
        </authorList>
    </citation>
    <scope>NUCLEOTIDE SEQUENCE [LARGE SCALE GENOMIC DNA]</scope>
    <source>
        <strain evidence="2 3">CBS 114990</strain>
    </source>
</reference>
<gene>
    <name evidence="2" type="ORF">PG997_008693</name>
</gene>
<dbReference type="GeneID" id="92046068"/>
<dbReference type="RefSeq" id="XP_066668350.1">
    <property type="nucleotide sequence ID" value="XM_066813008.1"/>
</dbReference>
<keyword evidence="1" id="KW-0472">Membrane</keyword>
<proteinExistence type="predicted"/>
<sequence>MALALGRTCQSAVALGVVKTRRGKTALRDCVAFLAPFQSCFGDSAWRMWSLRNPARRRIGILPTRRRCLELLGDQYALSGWMTCWACAATVAATSHSCLPPKKKPLLCFLVKTKVPSRFRDTIFSLVVSFVVGLVVPPISSPIFSLIIPPILYHIVHPSITPSLPDTAPDWWASPYSPELRYASLPP</sequence>